<keyword evidence="1" id="KW-0812">Transmembrane</keyword>
<keyword evidence="1" id="KW-1133">Transmembrane helix</keyword>
<gene>
    <name evidence="2" type="ORF">A3I57_00825</name>
</gene>
<evidence type="ECO:0000313" key="3">
    <source>
        <dbReference type="Proteomes" id="UP000176364"/>
    </source>
</evidence>
<name>A0A1F5DRM4_9BACT</name>
<accession>A0A1F5DRM4</accession>
<organism evidence="2 3">
    <name type="scientific">Candidatus Beckwithbacteria bacterium RIFCSPLOWO2_02_FULL_47_23</name>
    <dbReference type="NCBI Taxonomy" id="1797463"/>
    <lineage>
        <taxon>Bacteria</taxon>
        <taxon>Candidatus Beckwithiibacteriota</taxon>
    </lineage>
</organism>
<protein>
    <submittedName>
        <fullName evidence="2">Uncharacterized protein</fullName>
    </submittedName>
</protein>
<reference evidence="2 3" key="1">
    <citation type="journal article" date="2016" name="Nat. Commun.">
        <title>Thousands of microbial genomes shed light on interconnected biogeochemical processes in an aquifer system.</title>
        <authorList>
            <person name="Anantharaman K."/>
            <person name="Brown C.T."/>
            <person name="Hug L.A."/>
            <person name="Sharon I."/>
            <person name="Castelle C.J."/>
            <person name="Probst A.J."/>
            <person name="Thomas B.C."/>
            <person name="Singh A."/>
            <person name="Wilkins M.J."/>
            <person name="Karaoz U."/>
            <person name="Brodie E.L."/>
            <person name="Williams K.H."/>
            <person name="Hubbard S.S."/>
            <person name="Banfield J.F."/>
        </authorList>
    </citation>
    <scope>NUCLEOTIDE SEQUENCE [LARGE SCALE GENOMIC DNA]</scope>
</reference>
<dbReference type="AlphaFoldDB" id="A0A1F5DRM4"/>
<dbReference type="PANTHER" id="PTHR37938:SF1">
    <property type="entry name" value="BLL0215 PROTEIN"/>
    <property type="match status" value="1"/>
</dbReference>
<evidence type="ECO:0000313" key="2">
    <source>
        <dbReference type="EMBL" id="OGD57817.1"/>
    </source>
</evidence>
<comment type="caution">
    <text evidence="2">The sequence shown here is derived from an EMBL/GenBank/DDBJ whole genome shotgun (WGS) entry which is preliminary data.</text>
</comment>
<feature type="transmembrane region" description="Helical" evidence="1">
    <location>
        <begin position="61"/>
        <end position="80"/>
    </location>
</feature>
<dbReference type="Proteomes" id="UP000176364">
    <property type="component" value="Unassembled WGS sequence"/>
</dbReference>
<keyword evidence="1" id="KW-0472">Membrane</keyword>
<sequence length="209" mass="24521">MPDIFVGQKYETVADRLSKEKRRGGHAFSAFCLLPGKVRFETQETHEKIILLLRQHWFTQLKWIITAVIMVFVPLSLNQIPLLDFLSDKGQLMAIIIWYLLVVAFVYEQFISWYFHVFIITDERVIDVNFYNLLYKEVSEAKIDNIEDVTYRQGGVIRALLNFGDVNMQTAGEKREFMIEDVPLPGRVVKILNELKLEEEHEKIIGRVR</sequence>
<proteinExistence type="predicted"/>
<dbReference type="EMBL" id="MEZQ01000059">
    <property type="protein sequence ID" value="OGD57817.1"/>
    <property type="molecule type" value="Genomic_DNA"/>
</dbReference>
<dbReference type="PANTHER" id="PTHR37938">
    <property type="entry name" value="BLL0215 PROTEIN"/>
    <property type="match status" value="1"/>
</dbReference>
<feature type="transmembrane region" description="Helical" evidence="1">
    <location>
        <begin position="92"/>
        <end position="115"/>
    </location>
</feature>
<evidence type="ECO:0000256" key="1">
    <source>
        <dbReference type="SAM" id="Phobius"/>
    </source>
</evidence>